<accession>A0AAN0M870</accession>
<reference evidence="1 2" key="2">
    <citation type="submission" date="2024-08" db="EMBL/GenBank/DDBJ databases">
        <title>Phylogenomic analyses of a clade within the roseobacter group suggest taxonomic reassignments of species of the genera Aestuariivita, Citreicella, Loktanella, Nautella, Pelagibaca, Ruegeria, Thalassobius, Thiobacimonas and Tropicibacter, and the proposal o.</title>
        <authorList>
            <person name="Jeon C.O."/>
        </authorList>
    </citation>
    <scope>NUCLEOTIDE SEQUENCE [LARGE SCALE GENOMIC DNA]</scope>
    <source>
        <strain evidence="1 2">SS1-5</strain>
    </source>
</reference>
<organism evidence="1 2">
    <name type="scientific">Yoonia rhodophyticola</name>
    <dbReference type="NCBI Taxonomy" id="3137370"/>
    <lineage>
        <taxon>Bacteria</taxon>
        <taxon>Pseudomonadati</taxon>
        <taxon>Pseudomonadota</taxon>
        <taxon>Alphaproteobacteria</taxon>
        <taxon>Rhodobacterales</taxon>
        <taxon>Paracoccaceae</taxon>
        <taxon>Yoonia</taxon>
    </lineage>
</organism>
<dbReference type="EMBL" id="CP151767">
    <property type="protein sequence ID" value="WZU66430.1"/>
    <property type="molecule type" value="Genomic_DNA"/>
</dbReference>
<evidence type="ECO:0000313" key="2">
    <source>
        <dbReference type="Proteomes" id="UP001470809"/>
    </source>
</evidence>
<keyword evidence="2" id="KW-1185">Reference proteome</keyword>
<reference evidence="2" key="1">
    <citation type="submission" date="2024-04" db="EMBL/GenBank/DDBJ databases">
        <title>Phylogenomic analyses of a clade within the roseobacter group suggest taxonomic reassignments of species of the genera Aestuariivita, Citreicella, Loktanella, Nautella, Pelagibaca, Ruegeria, Thalassobius, Thiobacimonas and Tropicibacter, and the proposal o.</title>
        <authorList>
            <person name="Jeon C.O."/>
        </authorList>
    </citation>
    <scope>NUCLEOTIDE SEQUENCE [LARGE SCALE GENOMIC DNA]</scope>
    <source>
        <strain evidence="2">SS1-5</strain>
    </source>
</reference>
<dbReference type="AlphaFoldDB" id="A0AAN0M870"/>
<name>A0AAN0M870_9RHOB</name>
<dbReference type="RefSeq" id="WP_342075753.1">
    <property type="nucleotide sequence ID" value="NZ_CP151767.2"/>
</dbReference>
<dbReference type="Proteomes" id="UP001470809">
    <property type="component" value="Chromosome"/>
</dbReference>
<protein>
    <submittedName>
        <fullName evidence="1">Uncharacterized protein</fullName>
    </submittedName>
</protein>
<proteinExistence type="predicted"/>
<evidence type="ECO:0000313" key="1">
    <source>
        <dbReference type="EMBL" id="WZU66430.1"/>
    </source>
</evidence>
<sequence>MQKLRANAVSPFLLLIRVPVAKMHHVTMHQIMASEPAVGVRHNT</sequence>
<dbReference type="KEGG" id="yrh:AABB31_15395"/>
<gene>
    <name evidence="1" type="ORF">AABB31_15395</name>
</gene>